<organism evidence="2 3">
    <name type="scientific">Cylicocyclus nassatus</name>
    <name type="common">Nematode worm</name>
    <dbReference type="NCBI Taxonomy" id="53992"/>
    <lineage>
        <taxon>Eukaryota</taxon>
        <taxon>Metazoa</taxon>
        <taxon>Ecdysozoa</taxon>
        <taxon>Nematoda</taxon>
        <taxon>Chromadorea</taxon>
        <taxon>Rhabditida</taxon>
        <taxon>Rhabditina</taxon>
        <taxon>Rhabditomorpha</taxon>
        <taxon>Strongyloidea</taxon>
        <taxon>Strongylidae</taxon>
        <taxon>Cylicocyclus</taxon>
    </lineage>
</organism>
<reference evidence="2" key="1">
    <citation type="submission" date="2023-07" db="EMBL/GenBank/DDBJ databases">
        <authorList>
            <consortium name="CYATHOMIX"/>
        </authorList>
    </citation>
    <scope>NUCLEOTIDE SEQUENCE</scope>
    <source>
        <strain evidence="2">N/A</strain>
    </source>
</reference>
<dbReference type="EMBL" id="CATQJL010000223">
    <property type="protein sequence ID" value="CAJ0597538.1"/>
    <property type="molecule type" value="Genomic_DNA"/>
</dbReference>
<feature type="chain" id="PRO_5041208236" evidence="1">
    <location>
        <begin position="18"/>
        <end position="151"/>
    </location>
</feature>
<gene>
    <name evidence="2" type="ORF">CYNAS_LOCUS9521</name>
</gene>
<accession>A0AA36GSM7</accession>
<dbReference type="AlphaFoldDB" id="A0AA36GSM7"/>
<protein>
    <submittedName>
        <fullName evidence="2">Uncharacterized protein</fullName>
    </submittedName>
</protein>
<evidence type="ECO:0000313" key="3">
    <source>
        <dbReference type="Proteomes" id="UP001176961"/>
    </source>
</evidence>
<sequence length="151" mass="17451">MLVAVAVLFSSLAYVNAQQTDKWRVYDYVEDFLGLDEEDHKQILRTILHYGKAEARKIIGFNKNLREKADQVDIHYEKLKTKEAKDFVKKLQQYLLEELQQPGITKIDDLEKDLVAISQDEIACHELSEDFKPNGADFEKALYDITGVECP</sequence>
<evidence type="ECO:0000256" key="1">
    <source>
        <dbReference type="SAM" id="SignalP"/>
    </source>
</evidence>
<comment type="caution">
    <text evidence="2">The sequence shown here is derived from an EMBL/GenBank/DDBJ whole genome shotgun (WGS) entry which is preliminary data.</text>
</comment>
<keyword evidence="1" id="KW-0732">Signal</keyword>
<evidence type="ECO:0000313" key="2">
    <source>
        <dbReference type="EMBL" id="CAJ0597538.1"/>
    </source>
</evidence>
<proteinExistence type="predicted"/>
<keyword evidence="3" id="KW-1185">Reference proteome</keyword>
<feature type="signal peptide" evidence="1">
    <location>
        <begin position="1"/>
        <end position="17"/>
    </location>
</feature>
<name>A0AA36GSM7_CYLNA</name>
<dbReference type="Proteomes" id="UP001176961">
    <property type="component" value="Unassembled WGS sequence"/>
</dbReference>